<proteinExistence type="predicted"/>
<organism evidence="2 3">
    <name type="scientific">Strongylus vulgaris</name>
    <name type="common">Blood worm</name>
    <dbReference type="NCBI Taxonomy" id="40348"/>
    <lineage>
        <taxon>Eukaryota</taxon>
        <taxon>Metazoa</taxon>
        <taxon>Ecdysozoa</taxon>
        <taxon>Nematoda</taxon>
        <taxon>Chromadorea</taxon>
        <taxon>Rhabditida</taxon>
        <taxon>Rhabditina</taxon>
        <taxon>Rhabditomorpha</taxon>
        <taxon>Strongyloidea</taxon>
        <taxon>Strongylidae</taxon>
        <taxon>Strongylus</taxon>
    </lineage>
</organism>
<evidence type="ECO:0000259" key="1">
    <source>
        <dbReference type="Pfam" id="PF02931"/>
    </source>
</evidence>
<dbReference type="AlphaFoldDB" id="A0A3P7LT18"/>
<dbReference type="InterPro" id="IPR006202">
    <property type="entry name" value="Neur_chan_lig-bd"/>
</dbReference>
<dbReference type="GO" id="GO:0016020">
    <property type="term" value="C:membrane"/>
    <property type="evidence" value="ECO:0007669"/>
    <property type="project" value="InterPro"/>
</dbReference>
<dbReference type="GO" id="GO:0005230">
    <property type="term" value="F:extracellular ligand-gated monoatomic ion channel activity"/>
    <property type="evidence" value="ECO:0007669"/>
    <property type="project" value="InterPro"/>
</dbReference>
<dbReference type="EMBL" id="UYYB01116703">
    <property type="protein sequence ID" value="VDM82252.1"/>
    <property type="molecule type" value="Genomic_DNA"/>
</dbReference>
<feature type="non-terminal residue" evidence="2">
    <location>
        <position position="1"/>
    </location>
</feature>
<dbReference type="Pfam" id="PF02931">
    <property type="entry name" value="Neur_chan_LBD"/>
    <property type="match status" value="1"/>
</dbReference>
<dbReference type="InterPro" id="IPR036734">
    <property type="entry name" value="Neur_chan_lig-bd_sf"/>
</dbReference>
<evidence type="ECO:0000313" key="2">
    <source>
        <dbReference type="EMBL" id="VDM82252.1"/>
    </source>
</evidence>
<accession>A0A3P7LT18</accession>
<reference evidence="2 3" key="1">
    <citation type="submission" date="2018-11" db="EMBL/GenBank/DDBJ databases">
        <authorList>
            <consortium name="Pathogen Informatics"/>
        </authorList>
    </citation>
    <scope>NUCLEOTIDE SEQUENCE [LARGE SCALE GENOMIC DNA]</scope>
</reference>
<protein>
    <recommendedName>
        <fullName evidence="1">Neurotransmitter-gated ion-channel ligand-binding domain-containing protein</fullName>
    </recommendedName>
</protein>
<name>A0A3P7LT18_STRVU</name>
<dbReference type="Gene3D" id="2.70.170.10">
    <property type="entry name" value="Neurotransmitter-gated ion-channel ligand-binding domain"/>
    <property type="match status" value="1"/>
</dbReference>
<dbReference type="SUPFAM" id="SSF63712">
    <property type="entry name" value="Nicotinic receptor ligand binding domain-like"/>
    <property type="match status" value="1"/>
</dbReference>
<sequence length="163" mass="18679">DDLAFAANQSSIRPESTTDLAYEDTTLFDKYNSMIPSVFTKRFLTESMEENKWRRNGDLYGNVPKAKTGLEILMMTIIDVRWNDPRLIWDPLQFMNITYIYAPTYKVWTPAISAENVMETDPVADHDSFTNVIISANGDILRVFTLSVLFTCAIRAGRFPFDT</sequence>
<evidence type="ECO:0000313" key="3">
    <source>
        <dbReference type="Proteomes" id="UP000270094"/>
    </source>
</evidence>
<feature type="domain" description="Neurotransmitter-gated ion-channel ligand-binding" evidence="1">
    <location>
        <begin position="74"/>
        <end position="163"/>
    </location>
</feature>
<dbReference type="OrthoDB" id="5975154at2759"/>
<keyword evidence="3" id="KW-1185">Reference proteome</keyword>
<gene>
    <name evidence="2" type="ORF">SVUK_LOCUS17250</name>
</gene>
<dbReference type="Proteomes" id="UP000270094">
    <property type="component" value="Unassembled WGS sequence"/>
</dbReference>